<comment type="caution">
    <text evidence="1">The sequence shown here is derived from an EMBL/GenBank/DDBJ whole genome shotgun (WGS) entry which is preliminary data.</text>
</comment>
<reference evidence="1 2" key="1">
    <citation type="submission" date="2017-11" db="EMBL/GenBank/DDBJ databases">
        <title>De novo assembly and phasing of dikaryotic genomes from two isolates of Puccinia coronata f. sp. avenae, the causal agent of oat crown rust.</title>
        <authorList>
            <person name="Miller M.E."/>
            <person name="Zhang Y."/>
            <person name="Omidvar V."/>
            <person name="Sperschneider J."/>
            <person name="Schwessinger B."/>
            <person name="Raley C."/>
            <person name="Palmer J.M."/>
            <person name="Garnica D."/>
            <person name="Upadhyaya N."/>
            <person name="Rathjen J."/>
            <person name="Taylor J.M."/>
            <person name="Park R.F."/>
            <person name="Dodds P.N."/>
            <person name="Hirsch C.D."/>
            <person name="Kianian S.F."/>
            <person name="Figueroa M."/>
        </authorList>
    </citation>
    <scope>NUCLEOTIDE SEQUENCE [LARGE SCALE GENOMIC DNA]</scope>
    <source>
        <strain evidence="1">12NC29</strain>
    </source>
</reference>
<gene>
    <name evidence="1" type="ORF">PCANC_12202</name>
</gene>
<proteinExistence type="predicted"/>
<sequence length="178" mass="19350">MGGLTAILRSPNEAPPLIHVSPPLGTLHMVDQRRCCLLTAPTAKNRTASGLNHQPSVNQRWRFGAYPDPTAGRPLVNHRSPDGGPTKQSGPPLEICRNIVATVPTVEPGSFQRSCDPTVKPPDPPVIALQPRNDSTNHDVIGSLWMRVCARRLHKSAAAPFLVDRLPEAINTLESSKW</sequence>
<evidence type="ECO:0000313" key="1">
    <source>
        <dbReference type="EMBL" id="PLW48544.1"/>
    </source>
</evidence>
<accession>A0A2N5VEW7</accession>
<organism evidence="1 2">
    <name type="scientific">Puccinia coronata f. sp. avenae</name>
    <dbReference type="NCBI Taxonomy" id="200324"/>
    <lineage>
        <taxon>Eukaryota</taxon>
        <taxon>Fungi</taxon>
        <taxon>Dikarya</taxon>
        <taxon>Basidiomycota</taxon>
        <taxon>Pucciniomycotina</taxon>
        <taxon>Pucciniomycetes</taxon>
        <taxon>Pucciniales</taxon>
        <taxon>Pucciniaceae</taxon>
        <taxon>Puccinia</taxon>
    </lineage>
</organism>
<name>A0A2N5VEW7_9BASI</name>
<dbReference type="Proteomes" id="UP000235388">
    <property type="component" value="Unassembled WGS sequence"/>
</dbReference>
<evidence type="ECO:0000313" key="2">
    <source>
        <dbReference type="Proteomes" id="UP000235388"/>
    </source>
</evidence>
<keyword evidence="2" id="KW-1185">Reference proteome</keyword>
<dbReference type="EMBL" id="PGCJ01000102">
    <property type="protein sequence ID" value="PLW48544.1"/>
    <property type="molecule type" value="Genomic_DNA"/>
</dbReference>
<protein>
    <submittedName>
        <fullName evidence="1">Uncharacterized protein</fullName>
    </submittedName>
</protein>
<dbReference type="AlphaFoldDB" id="A0A2N5VEW7"/>